<dbReference type="KEGG" id="cao:Celal_2558"/>
<organism evidence="1 2">
    <name type="scientific">Cellulophaga algicola (strain DSM 14237 / IC166 / ACAM 630)</name>
    <dbReference type="NCBI Taxonomy" id="688270"/>
    <lineage>
        <taxon>Bacteria</taxon>
        <taxon>Pseudomonadati</taxon>
        <taxon>Bacteroidota</taxon>
        <taxon>Flavobacteriia</taxon>
        <taxon>Flavobacteriales</taxon>
        <taxon>Flavobacteriaceae</taxon>
        <taxon>Cellulophaga</taxon>
    </lineage>
</organism>
<dbReference type="RefSeq" id="WP_013551317.1">
    <property type="nucleotide sequence ID" value="NC_014934.1"/>
</dbReference>
<dbReference type="eggNOG" id="ENOG5032TU7">
    <property type="taxonomic scope" value="Bacteria"/>
</dbReference>
<keyword evidence="2" id="KW-1185">Reference proteome</keyword>
<dbReference type="STRING" id="688270.Celal_2558"/>
<proteinExistence type="predicted"/>
<reference evidence="1 2" key="1">
    <citation type="journal article" date="2010" name="Stand. Genomic Sci.">
        <title>Complete genome sequence of Cellulophaga algicola type strain (IC166).</title>
        <authorList>
            <person name="Abt B."/>
            <person name="Lu M."/>
            <person name="Misra M."/>
            <person name="Han C."/>
            <person name="Nolan M."/>
            <person name="Lucas S."/>
            <person name="Hammon N."/>
            <person name="Deshpande S."/>
            <person name="Cheng J.F."/>
            <person name="Tapia R."/>
            <person name="Goodwin L."/>
            <person name="Pitluck S."/>
            <person name="Liolios K."/>
            <person name="Pagani I."/>
            <person name="Ivanova N."/>
            <person name="Mavromatis K."/>
            <person name="Ovchinikova G."/>
            <person name="Pati A."/>
            <person name="Chen A."/>
            <person name="Palaniappan K."/>
            <person name="Land M."/>
            <person name="Hauser L."/>
            <person name="Chang Y.J."/>
            <person name="Jeffries C.D."/>
            <person name="Detter J.C."/>
            <person name="Brambilla E."/>
            <person name="Rohde M."/>
            <person name="Tindall B.J."/>
            <person name="Goker M."/>
            <person name="Woyke T."/>
            <person name="Bristow J."/>
            <person name="Eisen J.A."/>
            <person name="Markowitz V."/>
            <person name="Hugenholtz P."/>
            <person name="Kyrpides N.C."/>
            <person name="Klenk H.P."/>
            <person name="Lapidus A."/>
        </authorList>
    </citation>
    <scope>NUCLEOTIDE SEQUENCE [LARGE SCALE GENOMIC DNA]</scope>
    <source>
        <strain evidence="2">DSM 14237 / IC166 / ACAM 630</strain>
    </source>
</reference>
<dbReference type="AlphaFoldDB" id="E6X9S5"/>
<dbReference type="OrthoDB" id="1439845at2"/>
<protein>
    <submittedName>
        <fullName evidence="1">Uncharacterized protein</fullName>
    </submittedName>
</protein>
<evidence type="ECO:0000313" key="1">
    <source>
        <dbReference type="EMBL" id="ADV49845.1"/>
    </source>
</evidence>
<dbReference type="EMBL" id="CP002453">
    <property type="protein sequence ID" value="ADV49845.1"/>
    <property type="molecule type" value="Genomic_DNA"/>
</dbReference>
<name>E6X9S5_CELAD</name>
<sequence>MGLKIKLVLLTILLSSLGFGQKKSSFEKDIDFDGVIDTVYVDRNKSKIICVLSSMKFSKIESKEVHMQVMSGISDAKNGFNFENNYMRAGYSNQFRYDPKTEKIRLIGIKFYEFCNTNSNDACGDASGNFLTGNFIGEWIYFEERDDKYIKIPMVKVKVSFKNISLEDFNEDTYFDFGSTTYEISCEARDKMLAKRK</sequence>
<evidence type="ECO:0000313" key="2">
    <source>
        <dbReference type="Proteomes" id="UP000008634"/>
    </source>
</evidence>
<dbReference type="Proteomes" id="UP000008634">
    <property type="component" value="Chromosome"/>
</dbReference>
<accession>E6X9S5</accession>
<dbReference type="HOGENOM" id="CLU_1381954_0_0_10"/>
<gene>
    <name evidence="1" type="ordered locus">Celal_2558</name>
</gene>